<evidence type="ECO:0000313" key="1">
    <source>
        <dbReference type="EMBL" id="CAE7236733.1"/>
    </source>
</evidence>
<gene>
    <name evidence="1" type="ORF">SNAT2548_LOCUS10230</name>
</gene>
<proteinExistence type="predicted"/>
<keyword evidence="2" id="KW-1185">Reference proteome</keyword>
<protein>
    <submittedName>
        <fullName evidence="1">Uncharacterized protein</fullName>
    </submittedName>
</protein>
<comment type="caution">
    <text evidence="1">The sequence shown here is derived from an EMBL/GenBank/DDBJ whole genome shotgun (WGS) entry which is preliminary data.</text>
</comment>
<dbReference type="Proteomes" id="UP000604046">
    <property type="component" value="Unassembled WGS sequence"/>
</dbReference>
<name>A0A812L059_9DINO</name>
<dbReference type="AlphaFoldDB" id="A0A812L059"/>
<organism evidence="1 2">
    <name type="scientific">Symbiodinium natans</name>
    <dbReference type="NCBI Taxonomy" id="878477"/>
    <lineage>
        <taxon>Eukaryota</taxon>
        <taxon>Sar</taxon>
        <taxon>Alveolata</taxon>
        <taxon>Dinophyceae</taxon>
        <taxon>Suessiales</taxon>
        <taxon>Symbiodiniaceae</taxon>
        <taxon>Symbiodinium</taxon>
    </lineage>
</organism>
<evidence type="ECO:0000313" key="2">
    <source>
        <dbReference type="Proteomes" id="UP000604046"/>
    </source>
</evidence>
<accession>A0A812L059</accession>
<sequence>MQLEDEHCCNMFHLGRGLAWNEMLAVVGGALMEMLAKILVKDCVLRGVFSSKEEESEQKWDFTLSIPQKCTSSTSEFQHQAVGVASPAITWGLAWALSPPGASTRFSS</sequence>
<reference evidence="1" key="1">
    <citation type="submission" date="2021-02" db="EMBL/GenBank/DDBJ databases">
        <authorList>
            <person name="Dougan E. K."/>
            <person name="Rhodes N."/>
            <person name="Thang M."/>
            <person name="Chan C."/>
        </authorList>
    </citation>
    <scope>NUCLEOTIDE SEQUENCE</scope>
</reference>
<dbReference type="EMBL" id="CAJNDS010000835">
    <property type="protein sequence ID" value="CAE7236733.1"/>
    <property type="molecule type" value="Genomic_DNA"/>
</dbReference>